<name>E3N7T0_CAERE</name>
<organism evidence="2">
    <name type="scientific">Caenorhabditis remanei</name>
    <name type="common">Caenorhabditis vulgaris</name>
    <dbReference type="NCBI Taxonomy" id="31234"/>
    <lineage>
        <taxon>Eukaryota</taxon>
        <taxon>Metazoa</taxon>
        <taxon>Ecdysozoa</taxon>
        <taxon>Nematoda</taxon>
        <taxon>Chromadorea</taxon>
        <taxon>Rhabditida</taxon>
        <taxon>Rhabditina</taxon>
        <taxon>Rhabditomorpha</taxon>
        <taxon>Rhabditoidea</taxon>
        <taxon>Rhabditidae</taxon>
        <taxon>Peloderinae</taxon>
        <taxon>Caenorhabditis</taxon>
    </lineage>
</organism>
<protein>
    <submittedName>
        <fullName evidence="1">Uncharacterized protein</fullName>
    </submittedName>
</protein>
<keyword evidence="2" id="KW-1185">Reference proteome</keyword>
<dbReference type="HOGENOM" id="CLU_2500035_0_0_1"/>
<reference evidence="1" key="1">
    <citation type="submission" date="2007-07" db="EMBL/GenBank/DDBJ databases">
        <title>PCAP assembly of the Caenorhabditis remanei genome.</title>
        <authorList>
            <consortium name="The Caenorhabditis remanei Sequencing Consortium"/>
            <person name="Wilson R.K."/>
        </authorList>
    </citation>
    <scope>NUCLEOTIDE SEQUENCE [LARGE SCALE GENOMIC DNA]</scope>
    <source>
        <strain evidence="1">PB4641</strain>
    </source>
</reference>
<evidence type="ECO:0000313" key="2">
    <source>
        <dbReference type="Proteomes" id="UP000008281"/>
    </source>
</evidence>
<dbReference type="EMBL" id="DS268551">
    <property type="protein sequence ID" value="EFO89138.1"/>
    <property type="molecule type" value="Genomic_DNA"/>
</dbReference>
<gene>
    <name evidence="1" type="ORF">CRE_17509</name>
</gene>
<accession>E3N7T0</accession>
<dbReference type="Proteomes" id="UP000008281">
    <property type="component" value="Unassembled WGS sequence"/>
</dbReference>
<evidence type="ECO:0000313" key="1">
    <source>
        <dbReference type="EMBL" id="EFO89138.1"/>
    </source>
</evidence>
<dbReference type="AlphaFoldDB" id="E3N7T0"/>
<sequence length="86" mass="9713">MPRNINETNVLPTVFFVIDSSGSIKVPYFEHAIEFISKNLSIHQTTINETNNLPTVFLLLDTSNSIALPNFKIKNISIEEFVNGFN</sequence>
<proteinExistence type="predicted"/>